<dbReference type="FunFam" id="3.40.50.720:FF:000203">
    <property type="entry name" value="D-3-phosphoglycerate dehydrogenase (SerA)"/>
    <property type="match status" value="1"/>
</dbReference>
<accession>A0A494WW41</accession>
<dbReference type="PANTHER" id="PTHR42789:SF1">
    <property type="entry name" value="D-ISOMER SPECIFIC 2-HYDROXYACID DEHYDROGENASE FAMILY PROTEIN (AFU_ORTHOLOGUE AFUA_6G10090)"/>
    <property type="match status" value="1"/>
</dbReference>
<dbReference type="InterPro" id="IPR029753">
    <property type="entry name" value="D-isomer_DH_CS"/>
</dbReference>
<reference evidence="7 8" key="1">
    <citation type="submission" date="2018-10" db="EMBL/GenBank/DDBJ databases">
        <authorList>
            <person name="Grouzdev D.S."/>
            <person name="Krutkina M.S."/>
            <person name="Tourova T.P."/>
            <person name="Nazina T.N."/>
        </authorList>
    </citation>
    <scope>NUCLEOTIDE SEQUENCE [LARGE SCALE GENOMIC DNA]</scope>
    <source>
        <strain evidence="7 8">435</strain>
    </source>
</reference>
<comment type="similarity">
    <text evidence="1 4">Belongs to the D-isomer specific 2-hydroxyacid dehydrogenase family.</text>
</comment>
<evidence type="ECO:0000313" key="7">
    <source>
        <dbReference type="EMBL" id="RKO67736.1"/>
    </source>
</evidence>
<dbReference type="Gene3D" id="3.40.50.720">
    <property type="entry name" value="NAD(P)-binding Rossmann-like Domain"/>
    <property type="match status" value="2"/>
</dbReference>
<dbReference type="SUPFAM" id="SSF51735">
    <property type="entry name" value="NAD(P)-binding Rossmann-fold domains"/>
    <property type="match status" value="1"/>
</dbReference>
<name>A0A494WW41_9FIRM</name>
<dbReference type="EMBL" id="RBWE01000001">
    <property type="protein sequence ID" value="RKO67736.1"/>
    <property type="molecule type" value="Genomic_DNA"/>
</dbReference>
<dbReference type="PANTHER" id="PTHR42789">
    <property type="entry name" value="D-ISOMER SPECIFIC 2-HYDROXYACID DEHYDROGENASE FAMILY PROTEIN (AFU_ORTHOLOGUE AFUA_6G10090)"/>
    <property type="match status" value="1"/>
</dbReference>
<keyword evidence="8" id="KW-1185">Reference proteome</keyword>
<dbReference type="InterPro" id="IPR006140">
    <property type="entry name" value="D-isomer_DH_NAD-bd"/>
</dbReference>
<dbReference type="PROSITE" id="PS00671">
    <property type="entry name" value="D_2_HYDROXYACID_DH_3"/>
    <property type="match status" value="1"/>
</dbReference>
<dbReference type="Proteomes" id="UP000271256">
    <property type="component" value="Unassembled WGS sequence"/>
</dbReference>
<feature type="domain" description="D-isomer specific 2-hydroxyacid dehydrogenase catalytic" evidence="5">
    <location>
        <begin position="15"/>
        <end position="333"/>
    </location>
</feature>
<dbReference type="GO" id="GO:0016616">
    <property type="term" value="F:oxidoreductase activity, acting on the CH-OH group of donors, NAD or NADP as acceptor"/>
    <property type="evidence" value="ECO:0007669"/>
    <property type="project" value="InterPro"/>
</dbReference>
<dbReference type="Pfam" id="PF00389">
    <property type="entry name" value="2-Hacid_dh"/>
    <property type="match status" value="1"/>
</dbReference>
<evidence type="ECO:0000256" key="2">
    <source>
        <dbReference type="ARBA" id="ARBA00023002"/>
    </source>
</evidence>
<dbReference type="InterPro" id="IPR036291">
    <property type="entry name" value="NAD(P)-bd_dom_sf"/>
</dbReference>
<evidence type="ECO:0000256" key="1">
    <source>
        <dbReference type="ARBA" id="ARBA00005854"/>
    </source>
</evidence>
<keyword evidence="3" id="KW-0520">NAD</keyword>
<dbReference type="OrthoDB" id="9805416at2"/>
<dbReference type="AlphaFoldDB" id="A0A494WW41"/>
<gene>
    <name evidence="7" type="ORF">D7024_12780</name>
</gene>
<proteinExistence type="inferred from homology"/>
<evidence type="ECO:0000259" key="6">
    <source>
        <dbReference type="Pfam" id="PF02826"/>
    </source>
</evidence>
<dbReference type="CDD" id="cd12173">
    <property type="entry name" value="PGDH_4"/>
    <property type="match status" value="1"/>
</dbReference>
<sequence length="343" mass="37600">MCLEPERVKYLNFKVLLTESISPVGIDLLQKKARVVIAPSPSEDDLLPLIGDADALLIRSSRITARLMEAGKRLKVIGRHGIGLDNIDLQSATRLGIAVVHTPGANTNAVAEHTLWAMLHCARNFNKAEKAFRQGEFCAAGSLPGLVQKLGYTTLELKGKVLGLVGLGRIACRVAEIAGKCLYMRVKAYDPLVSESVFKSAGVERCQSLDDVLRDSDFISLHVPYTKDTHHLVGERELFLVKPTAYLINTSRGGIVDEEALYRALKEGRLAGAALDVFEREPPGKDMPLFELDNVLLTPHMAAMSDLALINMATDVSQGILDVLEGRRPQYLANPEVWESHLL</sequence>
<comment type="caution">
    <text evidence="7">The sequence shown here is derived from an EMBL/GenBank/DDBJ whole genome shotgun (WGS) entry which is preliminary data.</text>
</comment>
<protein>
    <submittedName>
        <fullName evidence="7">Hydroxyacid dehydrogenase</fullName>
    </submittedName>
</protein>
<dbReference type="Pfam" id="PF02826">
    <property type="entry name" value="2-Hacid_dh_C"/>
    <property type="match status" value="1"/>
</dbReference>
<organism evidence="7 8">
    <name type="scientific">Desulfofundulus salinus</name>
    <dbReference type="NCBI Taxonomy" id="2419843"/>
    <lineage>
        <taxon>Bacteria</taxon>
        <taxon>Bacillati</taxon>
        <taxon>Bacillota</taxon>
        <taxon>Clostridia</taxon>
        <taxon>Eubacteriales</taxon>
        <taxon>Peptococcaceae</taxon>
        <taxon>Desulfofundulus</taxon>
    </lineage>
</organism>
<evidence type="ECO:0000259" key="5">
    <source>
        <dbReference type="Pfam" id="PF00389"/>
    </source>
</evidence>
<evidence type="ECO:0000256" key="3">
    <source>
        <dbReference type="ARBA" id="ARBA00023027"/>
    </source>
</evidence>
<evidence type="ECO:0000256" key="4">
    <source>
        <dbReference type="RuleBase" id="RU003719"/>
    </source>
</evidence>
<dbReference type="InterPro" id="IPR006139">
    <property type="entry name" value="D-isomer_2_OHA_DH_cat_dom"/>
</dbReference>
<keyword evidence="2 4" id="KW-0560">Oxidoreductase</keyword>
<dbReference type="SUPFAM" id="SSF52283">
    <property type="entry name" value="Formate/glycerate dehydrogenase catalytic domain-like"/>
    <property type="match status" value="1"/>
</dbReference>
<dbReference type="InterPro" id="IPR050857">
    <property type="entry name" value="D-2-hydroxyacid_DH"/>
</dbReference>
<feature type="domain" description="D-isomer specific 2-hydroxyacid dehydrogenase NAD-binding" evidence="6">
    <location>
        <begin position="116"/>
        <end position="302"/>
    </location>
</feature>
<dbReference type="GO" id="GO:0051287">
    <property type="term" value="F:NAD binding"/>
    <property type="evidence" value="ECO:0007669"/>
    <property type="project" value="InterPro"/>
</dbReference>
<evidence type="ECO:0000313" key="8">
    <source>
        <dbReference type="Proteomes" id="UP000271256"/>
    </source>
</evidence>
<dbReference type="PROSITE" id="PS00670">
    <property type="entry name" value="D_2_HYDROXYACID_DH_2"/>
    <property type="match status" value="1"/>
</dbReference>